<proteinExistence type="predicted"/>
<dbReference type="Proteomes" id="UP001164539">
    <property type="component" value="Chromosome 14"/>
</dbReference>
<comment type="caution">
    <text evidence="1">The sequence shown here is derived from an EMBL/GenBank/DDBJ whole genome shotgun (WGS) entry which is preliminary data.</text>
</comment>
<reference evidence="1 2" key="1">
    <citation type="journal article" date="2023" name="Science">
        <title>Complex scaffold remodeling in plant triterpene biosynthesis.</title>
        <authorList>
            <person name="De La Pena R."/>
            <person name="Hodgson H."/>
            <person name="Liu J.C."/>
            <person name="Stephenson M.J."/>
            <person name="Martin A.C."/>
            <person name="Owen C."/>
            <person name="Harkess A."/>
            <person name="Leebens-Mack J."/>
            <person name="Jimenez L.E."/>
            <person name="Osbourn A."/>
            <person name="Sattely E.S."/>
        </authorList>
    </citation>
    <scope>NUCLEOTIDE SEQUENCE [LARGE SCALE GENOMIC DNA]</scope>
    <source>
        <strain evidence="2">cv. JPN11</strain>
        <tissue evidence="1">Leaf</tissue>
    </source>
</reference>
<organism evidence="1 2">
    <name type="scientific">Melia azedarach</name>
    <name type="common">Chinaberry tree</name>
    <dbReference type="NCBI Taxonomy" id="155640"/>
    <lineage>
        <taxon>Eukaryota</taxon>
        <taxon>Viridiplantae</taxon>
        <taxon>Streptophyta</taxon>
        <taxon>Embryophyta</taxon>
        <taxon>Tracheophyta</taxon>
        <taxon>Spermatophyta</taxon>
        <taxon>Magnoliopsida</taxon>
        <taxon>eudicotyledons</taxon>
        <taxon>Gunneridae</taxon>
        <taxon>Pentapetalae</taxon>
        <taxon>rosids</taxon>
        <taxon>malvids</taxon>
        <taxon>Sapindales</taxon>
        <taxon>Meliaceae</taxon>
        <taxon>Melia</taxon>
    </lineage>
</organism>
<dbReference type="EMBL" id="CM051407">
    <property type="protein sequence ID" value="KAJ4702062.1"/>
    <property type="molecule type" value="Genomic_DNA"/>
</dbReference>
<gene>
    <name evidence="1" type="ORF">OWV82_025201</name>
</gene>
<evidence type="ECO:0000313" key="1">
    <source>
        <dbReference type="EMBL" id="KAJ4702062.1"/>
    </source>
</evidence>
<evidence type="ECO:0000313" key="2">
    <source>
        <dbReference type="Proteomes" id="UP001164539"/>
    </source>
</evidence>
<protein>
    <submittedName>
        <fullName evidence="1">Lysine-specific histone demethylase 1-like protein</fullName>
    </submittedName>
</protein>
<name>A0ACC1WSW7_MELAZ</name>
<accession>A0ACC1WSW7</accession>
<keyword evidence="2" id="KW-1185">Reference proteome</keyword>
<sequence>MEGDDSVQDLQFDSGTSAKLRSRNSSSQKLAKPRAKKMEGEEKKSESKKRLKTMESGFDSDDDEPIGSLFRLKKPRNPKKVKGTLEREKGQKTEDREDKLIVEDGDLGGMDDTLASFRKKLKGPKKGTGSGNLKGRGSALTGPLDDDVVLDVKLAPKNVEKVWDICQEGSAVSVDKGVETRCKERVKRQKIDSKMTTTGDHVLCVDDSKVMGSRCDSLEEQKGEELLPGEGSNHSSDEKVDDSLSAFVQRTQSGSIRNTQTNSGLKQNSNDHGLGDESIPISEGGSKSVRRSHSVSASKVTRKNPKFDDSSYVVSVFRTLELDSERCWTVESTLETCQSNAQEELTTDPCSSNKCDGDGKSHACLLVGDASALDQKSKSKTQPSNGGLKFCSMDKASTLIIDDVEMPDPASSPKPMEEFREFEGESDRGFTDPLDLQSNSISAMNISSTDPEISSSSIGKEVPLPSGDDGLDKSCKCTPNEIRILASEKILQATSKVLSQNSSEAAKSESGFHFDQCPTGSQGIPPALSNPSSNFLELAKTSSYCDIPNTEEPGCAADYSKKENALVSDGHASLSTNEEANGDSPSSVAPDKNGSFTEDAMSMPDSENRDTKLSAVQRAVRIAKKRRHGDMAYEGDADWEGLINEQAFLENHQVVDYDRSLRSRNKFDSSSTAVTEAETDGAAAVSAGLKARAPGPIEKIKFKEILKRRGGLQEYLECRNQILSLWSRDVGRILPLTDCGVTDTPSEDEPPRASLTREIYKFLDQSGYINVGIASKKEKADHNANYSYKLLKEEKLDESSGASVADSEDGVAFILGRVKSSETFVETKTGIVFNDGNQKFEAKIGNSTAQQLPDETEQKVNPADDCQKGGCSDAKAHNRLVGADVLSAEPSCRMADGGTVPLSVEERNDLHSFQSASCDETGGNYHLHCSSEVRKKIVVVGAGPAGLTAARHLQRQGFCVTVLEARNRIGGRVYTDRTSLSVPVDLGASIITGVEADVATERRADPSSLVCAQLGLELTVLNSDCPLYDIVSGQKVPADLDEALEAEYNSLLDDMVLLVAQKGEHAMKMSLEDGLEYALKRRRMARLGRGFEEIEQHNSMDACSKTSSVDGRVPEKYCSQEEILSPLERRVMDWHFANLEYGCAALLKEVSLPFWNQDDVYGGFGGAHCMIKGGYSTVVESLGKELPIHFNHVVTDISYASKHSELSDSQCKVKVTTSSGHEFSGDAVLITVPLGCLKAGSIKFSPPLPQWKYSAIQQLGFGVLNKVVLEFPEVFWDDTVDYFGATAEETYLRGQCFMFWNVRKTVGAPVLIALLVGKAAIAGQNMSSSDHVNHAVMVLRKIFGEASVPDPVASVVTDWGRDPFSYGAYSYVAIGASGEDYDILGRPVDNCLFFAGEATCKEHPDTVGGAMLSGLREAVRIIDILTTGNDYTAEVEAMEAAQRQSESEGDEVRDITRRLEAVELSNVLYKNSLDRAFILTRESLLQDMFFNARTTAGRLHLAKELLNLPVATLKSFAGTKEGLTTLNSWILDSMGKDGTQLLRHCVRLLVRVSTDLLAVRVSGIGKTVKEKVCVHTSRDIRAIASQLVSVWLEVFRKEKASNGRLKLLKQSTAVDSSKRKSLKDPASGKPPLHSYHGGLDNKGSAGSHLTSNANIRKENGKTMRLENMPHSSMGKLDSEVEDKFAMSEEEQAAFAAAEAARATAEAAARAAAEATAKAFASSGPQLPKIPSFHKFARREQYGQVDEYDLRRKWSGGVLGRQDCISEIDSRNCRVRDWSVDFSAACVNLDSSRISADNLSQRSHSNEIACQLNFRERSGESAAVDSSIFTKAWVDTAGTAGIKDYHAIERWQSQAAAADPDFFNPAMRIKDEEDSNTSSKPHTWKHGRRANDSSVSQVTVNKESLENRPRGADHIKQAVVDYVASLLMPLYKARKIDREGYKSIMKKSATKVMEQATDAEKAMAVSEFLDFKRRNKIRSFVDKLIERHMAMKPAVKS</sequence>